<dbReference type="SMART" id="SM00421">
    <property type="entry name" value="HTH_LUXR"/>
    <property type="match status" value="1"/>
</dbReference>
<dbReference type="Proteomes" id="UP000199397">
    <property type="component" value="Unassembled WGS sequence"/>
</dbReference>
<dbReference type="EMBL" id="FNQP01000028">
    <property type="protein sequence ID" value="SEB04950.1"/>
    <property type="molecule type" value="Genomic_DNA"/>
</dbReference>
<evidence type="ECO:0000256" key="1">
    <source>
        <dbReference type="ARBA" id="ARBA00022553"/>
    </source>
</evidence>
<dbReference type="SUPFAM" id="SSF46894">
    <property type="entry name" value="C-terminal effector domain of the bipartite response regulators"/>
    <property type="match status" value="1"/>
</dbReference>
<feature type="domain" description="HTH luxR-type" evidence="6">
    <location>
        <begin position="135"/>
        <end position="200"/>
    </location>
</feature>
<dbReference type="GO" id="GO:0003677">
    <property type="term" value="F:DNA binding"/>
    <property type="evidence" value="ECO:0007669"/>
    <property type="project" value="UniProtKB-KW"/>
</dbReference>
<keyword evidence="2" id="KW-0805">Transcription regulation</keyword>
<feature type="modified residue" description="4-aspartylphosphate" evidence="5">
    <location>
        <position position="57"/>
    </location>
</feature>
<gene>
    <name evidence="8" type="ORF">SAMN05660964_03291</name>
</gene>
<dbReference type="Pfam" id="PF00072">
    <property type="entry name" value="Response_reg"/>
    <property type="match status" value="1"/>
</dbReference>
<dbReference type="GO" id="GO:0000160">
    <property type="term" value="P:phosphorelay signal transduction system"/>
    <property type="evidence" value="ECO:0007669"/>
    <property type="project" value="InterPro"/>
</dbReference>
<dbReference type="InterPro" id="IPR001789">
    <property type="entry name" value="Sig_transdc_resp-reg_receiver"/>
</dbReference>
<dbReference type="InterPro" id="IPR016032">
    <property type="entry name" value="Sig_transdc_resp-reg_C-effctor"/>
</dbReference>
<keyword evidence="4" id="KW-0804">Transcription</keyword>
<evidence type="ECO:0000256" key="3">
    <source>
        <dbReference type="ARBA" id="ARBA00023125"/>
    </source>
</evidence>
<dbReference type="SMART" id="SM00448">
    <property type="entry name" value="REC"/>
    <property type="match status" value="1"/>
</dbReference>
<dbReference type="InterPro" id="IPR000792">
    <property type="entry name" value="Tscrpt_reg_LuxR_C"/>
</dbReference>
<name>A0A1H4G7E5_9GAMM</name>
<evidence type="ECO:0000256" key="2">
    <source>
        <dbReference type="ARBA" id="ARBA00023015"/>
    </source>
</evidence>
<dbReference type="CDD" id="cd06170">
    <property type="entry name" value="LuxR_C_like"/>
    <property type="match status" value="1"/>
</dbReference>
<evidence type="ECO:0000256" key="5">
    <source>
        <dbReference type="PROSITE-ProRule" id="PRU00169"/>
    </source>
</evidence>
<dbReference type="Gene3D" id="3.40.50.2300">
    <property type="match status" value="1"/>
</dbReference>
<organism evidence="8 9">
    <name type="scientific">Thiothrix caldifontis</name>
    <dbReference type="NCBI Taxonomy" id="525918"/>
    <lineage>
        <taxon>Bacteria</taxon>
        <taxon>Pseudomonadati</taxon>
        <taxon>Pseudomonadota</taxon>
        <taxon>Gammaproteobacteria</taxon>
        <taxon>Thiotrichales</taxon>
        <taxon>Thiotrichaceae</taxon>
        <taxon>Thiothrix</taxon>
    </lineage>
</organism>
<dbReference type="InterPro" id="IPR039420">
    <property type="entry name" value="WalR-like"/>
</dbReference>
<dbReference type="PROSITE" id="PS50043">
    <property type="entry name" value="HTH_LUXR_2"/>
    <property type="match status" value="1"/>
</dbReference>
<proteinExistence type="predicted"/>
<dbReference type="PRINTS" id="PR00038">
    <property type="entry name" value="HTHLUXR"/>
</dbReference>
<keyword evidence="9" id="KW-1185">Reference proteome</keyword>
<dbReference type="PANTHER" id="PTHR43214:SF41">
    <property type="entry name" value="NITRATE_NITRITE RESPONSE REGULATOR PROTEIN NARP"/>
    <property type="match status" value="1"/>
</dbReference>
<evidence type="ECO:0000313" key="9">
    <source>
        <dbReference type="Proteomes" id="UP000199397"/>
    </source>
</evidence>
<keyword evidence="3" id="KW-0238">DNA-binding</keyword>
<keyword evidence="1 5" id="KW-0597">Phosphoprotein</keyword>
<dbReference type="STRING" id="525918.SAMN05660964_03291"/>
<dbReference type="OrthoDB" id="9796655at2"/>
<dbReference type="PROSITE" id="PS00622">
    <property type="entry name" value="HTH_LUXR_1"/>
    <property type="match status" value="1"/>
</dbReference>
<accession>A0A1H4G7E5</accession>
<dbReference type="SUPFAM" id="SSF52172">
    <property type="entry name" value="CheY-like"/>
    <property type="match status" value="1"/>
</dbReference>
<dbReference type="RefSeq" id="WP_093070379.1">
    <property type="nucleotide sequence ID" value="NZ_FNQP01000028.1"/>
</dbReference>
<feature type="domain" description="Response regulatory" evidence="7">
    <location>
        <begin position="7"/>
        <end position="122"/>
    </location>
</feature>
<evidence type="ECO:0000259" key="6">
    <source>
        <dbReference type="PROSITE" id="PS50043"/>
    </source>
</evidence>
<dbReference type="PANTHER" id="PTHR43214">
    <property type="entry name" value="TWO-COMPONENT RESPONSE REGULATOR"/>
    <property type="match status" value="1"/>
</dbReference>
<dbReference type="CDD" id="cd17535">
    <property type="entry name" value="REC_NarL-like"/>
    <property type="match status" value="1"/>
</dbReference>
<dbReference type="InterPro" id="IPR058245">
    <property type="entry name" value="NreC/VraR/RcsB-like_REC"/>
</dbReference>
<dbReference type="InterPro" id="IPR011006">
    <property type="entry name" value="CheY-like_superfamily"/>
</dbReference>
<reference evidence="8 9" key="1">
    <citation type="submission" date="2016-10" db="EMBL/GenBank/DDBJ databases">
        <authorList>
            <person name="de Groot N.N."/>
        </authorList>
    </citation>
    <scope>NUCLEOTIDE SEQUENCE [LARGE SCALE GENOMIC DNA]</scope>
    <source>
        <strain evidence="8 9">DSM 21228</strain>
    </source>
</reference>
<dbReference type="GO" id="GO:0006355">
    <property type="term" value="P:regulation of DNA-templated transcription"/>
    <property type="evidence" value="ECO:0007669"/>
    <property type="project" value="InterPro"/>
</dbReference>
<dbReference type="AlphaFoldDB" id="A0A1H4G7E5"/>
<sequence>MENTGLRLLIVDDHPIVRDGFAAVLRDAGMQIVGMAGNGRDALALAAELLPDVILMDIHMPVMDGLRATQALAQQLPQIKVLMLTLEDSPEYAAKAMQAGAKGYMAKNNCDTDRLLHAIDTVQRGMFVSPYPPTTVSSSSPLTSRETEVLILVAKGKQSGEIARILKIETRTVETHRQNIRDKLGLRSVAELTRYALDHGLI</sequence>
<evidence type="ECO:0000313" key="8">
    <source>
        <dbReference type="EMBL" id="SEB04950.1"/>
    </source>
</evidence>
<protein>
    <submittedName>
        <fullName evidence="8">Two component transcriptional regulator, LuxR family</fullName>
    </submittedName>
</protein>
<dbReference type="Pfam" id="PF00196">
    <property type="entry name" value="GerE"/>
    <property type="match status" value="1"/>
</dbReference>
<evidence type="ECO:0000259" key="7">
    <source>
        <dbReference type="PROSITE" id="PS50110"/>
    </source>
</evidence>
<evidence type="ECO:0000256" key="4">
    <source>
        <dbReference type="ARBA" id="ARBA00023163"/>
    </source>
</evidence>
<dbReference type="PROSITE" id="PS50110">
    <property type="entry name" value="RESPONSE_REGULATORY"/>
    <property type="match status" value="1"/>
</dbReference>